<evidence type="ECO:0000313" key="2">
    <source>
        <dbReference type="Proteomes" id="UP000054717"/>
    </source>
</evidence>
<reference evidence="1" key="1">
    <citation type="submission" date="2016-01" db="EMBL/GenBank/DDBJ databases">
        <authorList>
            <person name="Peeters Charlotte."/>
        </authorList>
    </citation>
    <scope>NUCLEOTIDE SEQUENCE</scope>
    <source>
        <strain evidence="1">LMG 22936</strain>
    </source>
</reference>
<keyword evidence="2" id="KW-1185">Reference proteome</keyword>
<accession>A0A158KBW6</accession>
<dbReference type="InterPro" id="IPR021327">
    <property type="entry name" value="DUF2934"/>
</dbReference>
<evidence type="ECO:0000313" key="1">
    <source>
        <dbReference type="EMBL" id="SAL78030.1"/>
    </source>
</evidence>
<proteinExistence type="predicted"/>
<gene>
    <name evidence="1" type="ORF">AWB66_05758</name>
</gene>
<organism evidence="1 2">
    <name type="scientific">Caballeronia telluris</name>
    <dbReference type="NCBI Taxonomy" id="326475"/>
    <lineage>
        <taxon>Bacteria</taxon>
        <taxon>Pseudomonadati</taxon>
        <taxon>Pseudomonadota</taxon>
        <taxon>Betaproteobacteria</taxon>
        <taxon>Burkholderiales</taxon>
        <taxon>Burkholderiaceae</taxon>
        <taxon>Caballeronia</taxon>
    </lineage>
</organism>
<dbReference type="EMBL" id="FCNZ02000038">
    <property type="protein sequence ID" value="SAL78030.1"/>
    <property type="molecule type" value="Genomic_DNA"/>
</dbReference>
<sequence>MSLATLSKTSGASMKIALRCGRRHRCMSPADPSGPVDLQQTWNIIMAERLVDVLDSRGSVLHTYPVTLGDSGDAAEDSAYQEKALEAAAQGRLVPDAELRTLTARIHTSRRGQMAPYGDEVEKSSETKLGLEQAVRERAYLLWEKDGRPEGRAEEYWHRALDQHLRERAYVLWQQEGSPEGREDEYWRQLVDFQAQ</sequence>
<name>A0A158KBW6_9BURK</name>
<dbReference type="Proteomes" id="UP000054717">
    <property type="component" value="Unassembled WGS sequence"/>
</dbReference>
<dbReference type="Pfam" id="PF11154">
    <property type="entry name" value="DUF2934"/>
    <property type="match status" value="2"/>
</dbReference>
<dbReference type="AlphaFoldDB" id="A0A158KBW6"/>
<comment type="caution">
    <text evidence="1">The sequence shown here is derived from an EMBL/GenBank/DDBJ whole genome shotgun (WGS) entry which is preliminary data.</text>
</comment>
<evidence type="ECO:0008006" key="3">
    <source>
        <dbReference type="Google" id="ProtNLM"/>
    </source>
</evidence>
<protein>
    <recommendedName>
        <fullName evidence="3">DUF2934 domain-containing protein</fullName>
    </recommendedName>
</protein>